<dbReference type="OrthoDB" id="9814639at2"/>
<dbReference type="Gene3D" id="3.20.20.370">
    <property type="entry name" value="Glycoside hydrolase/deacetylase"/>
    <property type="match status" value="1"/>
</dbReference>
<reference evidence="3 4" key="1">
    <citation type="submission" date="2014-07" db="EMBL/GenBank/DDBJ databases">
        <authorList>
            <person name="McCorrison J."/>
            <person name="Sanka R."/>
            <person name="Torralba M."/>
            <person name="Gillis M."/>
            <person name="Haft D.H."/>
            <person name="Methe B."/>
            <person name="Sutton G."/>
            <person name="Nelson K.E."/>
        </authorList>
    </citation>
    <scope>NUCLEOTIDE SEQUENCE [LARGE SCALE GENOMIC DNA]</scope>
    <source>
        <strain evidence="3 4">DNF00040</strain>
    </source>
</reference>
<keyword evidence="4" id="KW-1185">Reference proteome</keyword>
<evidence type="ECO:0000313" key="4">
    <source>
        <dbReference type="Proteomes" id="UP000029629"/>
    </source>
</evidence>
<dbReference type="PANTHER" id="PTHR34216">
    <property type="match status" value="1"/>
</dbReference>
<keyword evidence="1" id="KW-0732">Signal</keyword>
<dbReference type="InterPro" id="IPR002509">
    <property type="entry name" value="NODB_dom"/>
</dbReference>
<feature type="domain" description="NodB homology" evidence="2">
    <location>
        <begin position="61"/>
        <end position="283"/>
    </location>
</feature>
<dbReference type="CDD" id="cd10969">
    <property type="entry name" value="CE4_Ecf1_like_5s"/>
    <property type="match status" value="1"/>
</dbReference>
<evidence type="ECO:0000259" key="2">
    <source>
        <dbReference type="PROSITE" id="PS51677"/>
    </source>
</evidence>
<evidence type="ECO:0000313" key="3">
    <source>
        <dbReference type="EMBL" id="KGF32633.1"/>
    </source>
</evidence>
<sequence>MKFLETSVPVLMYHHIRPEAGFIACTPEHFEQQLQWLSHQGYESLSLAEFAAHLAGETRTKAVVITFDDGYLDNWVYAFPLLQKYGFKATIFLVSGWLHHGEIRANTATAKSPAELPPCPEHAQCEQLIEHGCSDEVILRWSEVKAMIDAGLVEFHCHTHSHTRWDLDPSIDKNTMFRQELRDSKATFIRELGTCSQHFCWPQGYFDEDYLAIAQSEGFAYFYTTDPFGRNTQHTSNTHIYRFHAPNRNGHRLGKRIRASHHPLIAPAFNRFKRWKKSLSRTH</sequence>
<dbReference type="SUPFAM" id="SSF88713">
    <property type="entry name" value="Glycoside hydrolase/deacetylase"/>
    <property type="match status" value="1"/>
</dbReference>
<organism evidence="3 4">
    <name type="scientific">Oligella urethralis DNF00040</name>
    <dbReference type="NCBI Taxonomy" id="1401065"/>
    <lineage>
        <taxon>Bacteria</taxon>
        <taxon>Pseudomonadati</taxon>
        <taxon>Pseudomonadota</taxon>
        <taxon>Betaproteobacteria</taxon>
        <taxon>Burkholderiales</taxon>
        <taxon>Alcaligenaceae</taxon>
        <taxon>Oligella</taxon>
    </lineage>
</organism>
<dbReference type="Proteomes" id="UP000029629">
    <property type="component" value="Unassembled WGS sequence"/>
</dbReference>
<dbReference type="AlphaFoldDB" id="A0A095ZDA0"/>
<dbReference type="RefSeq" id="WP_036556869.1">
    <property type="nucleotide sequence ID" value="NZ_JRNI01000001.1"/>
</dbReference>
<dbReference type="InterPro" id="IPR051398">
    <property type="entry name" value="Polysacch_Deacetylase"/>
</dbReference>
<dbReference type="GO" id="GO:0016810">
    <property type="term" value="F:hydrolase activity, acting on carbon-nitrogen (but not peptide) bonds"/>
    <property type="evidence" value="ECO:0007669"/>
    <property type="project" value="InterPro"/>
</dbReference>
<dbReference type="Pfam" id="PF01522">
    <property type="entry name" value="Polysacc_deac_1"/>
    <property type="match status" value="1"/>
</dbReference>
<dbReference type="GO" id="GO:0005975">
    <property type="term" value="P:carbohydrate metabolic process"/>
    <property type="evidence" value="ECO:0007669"/>
    <property type="project" value="InterPro"/>
</dbReference>
<dbReference type="InterPro" id="IPR011330">
    <property type="entry name" value="Glyco_hydro/deAcase_b/a-brl"/>
</dbReference>
<gene>
    <name evidence="3" type="ORF">HMPREF2130_00320</name>
</gene>
<dbReference type="eggNOG" id="COG0726">
    <property type="taxonomic scope" value="Bacteria"/>
</dbReference>
<dbReference type="EMBL" id="JRNI01000001">
    <property type="protein sequence ID" value="KGF32633.1"/>
    <property type="molecule type" value="Genomic_DNA"/>
</dbReference>
<evidence type="ECO:0000256" key="1">
    <source>
        <dbReference type="ARBA" id="ARBA00022729"/>
    </source>
</evidence>
<name>A0A095ZDA0_9BURK</name>
<protein>
    <recommendedName>
        <fullName evidence="2">NodB homology domain-containing protein</fullName>
    </recommendedName>
</protein>
<proteinExistence type="predicted"/>
<dbReference type="PANTHER" id="PTHR34216:SF13">
    <property type="entry name" value="XYLANASE_CHITIN DEACETYLASE"/>
    <property type="match status" value="1"/>
</dbReference>
<dbReference type="PROSITE" id="PS51677">
    <property type="entry name" value="NODB"/>
    <property type="match status" value="1"/>
</dbReference>
<comment type="caution">
    <text evidence="3">The sequence shown here is derived from an EMBL/GenBank/DDBJ whole genome shotgun (WGS) entry which is preliminary data.</text>
</comment>
<accession>A0A095ZDA0</accession>